<dbReference type="GO" id="GO:0071051">
    <property type="term" value="P:poly(A)-dependent snoRNA 3'-end processing"/>
    <property type="evidence" value="ECO:0007669"/>
    <property type="project" value="EnsemblFungi"/>
</dbReference>
<keyword evidence="11" id="KW-1185">Reference proteome</keyword>
<dbReference type="InterPro" id="IPR001247">
    <property type="entry name" value="ExoRNase_PH_dom1"/>
</dbReference>
<dbReference type="SUPFAM" id="SSF55666">
    <property type="entry name" value="Ribonuclease PH domain 2-like"/>
    <property type="match status" value="1"/>
</dbReference>
<dbReference type="EMBL" id="MCFH01000034">
    <property type="protein sequence ID" value="ORX46618.1"/>
    <property type="molecule type" value="Genomic_DNA"/>
</dbReference>
<dbReference type="GO" id="GO:0070478">
    <property type="term" value="P:nuclear-transcribed mRNA catabolic process, 3'-5' exonucleolytic nonsense-mediated decay"/>
    <property type="evidence" value="ECO:0007669"/>
    <property type="project" value="EnsemblFungi"/>
</dbReference>
<accession>A0A1Y1V5R0</accession>
<dbReference type="Pfam" id="PF01138">
    <property type="entry name" value="RNase_PH"/>
    <property type="match status" value="1"/>
</dbReference>
<dbReference type="GO" id="GO:0071039">
    <property type="term" value="P:nuclear polyadenylation-dependent CUT catabolic process"/>
    <property type="evidence" value="ECO:0007669"/>
    <property type="project" value="EnsemblFungi"/>
</dbReference>
<dbReference type="FunFam" id="3.30.230.70:FF:000004">
    <property type="entry name" value="Exosome complex component Rrp41"/>
    <property type="match status" value="1"/>
</dbReference>
<dbReference type="GO" id="GO:0000176">
    <property type="term" value="C:nuclear exosome (RNase complex)"/>
    <property type="evidence" value="ECO:0007669"/>
    <property type="project" value="EnsemblFungi"/>
</dbReference>
<dbReference type="InterPro" id="IPR027408">
    <property type="entry name" value="PNPase/RNase_PH_dom_sf"/>
</dbReference>
<gene>
    <name evidence="10" type="ORF">BCR36DRAFT_356647</name>
</gene>
<comment type="subunit">
    <text evidence="6">Component of the RNA exosome complex. Specifically part of the catalytically inactive RNA exosome core complex (Exo-9) which may associate with the catalytic subunits RRP6 and DIS3 in cytoplasmic- and nuclear-specific RNA exosome complex forms. Exo-9 is formed by a hexameric base ring of RNase PH domain-containing subunits and a cap ring consisting of CSL4, RRP4 and RRP40.</text>
</comment>
<comment type="subcellular location">
    <subcellularLocation>
        <location evidence="1">Cytoplasm</location>
    </subcellularLocation>
    <subcellularLocation>
        <location evidence="2">Nucleus</location>
        <location evidence="2">Nucleolus</location>
    </subcellularLocation>
</comment>
<evidence type="ECO:0000256" key="7">
    <source>
        <dbReference type="ARBA" id="ARBA00077929"/>
    </source>
</evidence>
<dbReference type="OrthoDB" id="437922at2759"/>
<comment type="caution">
    <text evidence="10">The sequence shown here is derived from an EMBL/GenBank/DDBJ whole genome shotgun (WGS) entry which is preliminary data.</text>
</comment>
<comment type="similarity">
    <text evidence="3">Belongs to the RNase PH family.</text>
</comment>
<dbReference type="GO" id="GO:0034475">
    <property type="term" value="P:U4 snRNA 3'-end processing"/>
    <property type="evidence" value="ECO:0007669"/>
    <property type="project" value="EnsemblFungi"/>
</dbReference>
<dbReference type="GO" id="GO:0030847">
    <property type="term" value="P:termination of RNA polymerase II transcription, exosome-dependent"/>
    <property type="evidence" value="ECO:0007669"/>
    <property type="project" value="EnsemblFungi"/>
</dbReference>
<evidence type="ECO:0000256" key="1">
    <source>
        <dbReference type="ARBA" id="ARBA00004496"/>
    </source>
</evidence>
<reference evidence="10 11" key="1">
    <citation type="submission" date="2016-08" db="EMBL/GenBank/DDBJ databases">
        <title>Genomes of anaerobic fungi encode conserved fungal cellulosomes for biomass hydrolysis.</title>
        <authorList>
            <consortium name="DOE Joint Genome Institute"/>
            <person name="Haitjema C.H."/>
            <person name="Gilmore S.P."/>
            <person name="Henske J.K."/>
            <person name="Solomon K.V."/>
            <person name="De Groot R."/>
            <person name="Kuo A."/>
            <person name="Mondo S.J."/>
            <person name="Salamov A.A."/>
            <person name="Labutti K."/>
            <person name="Zhao Z."/>
            <person name="Chiniquy J."/>
            <person name="Barry K."/>
            <person name="Brewer H.M."/>
            <person name="Purvine S.O."/>
            <person name="Wright A.T."/>
            <person name="Boxma B."/>
            <person name="Van Alen T."/>
            <person name="Hackstein J.H."/>
            <person name="Baker S.E."/>
            <person name="Grigoriev I.V."/>
            <person name="O'Malley M.A."/>
        </authorList>
    </citation>
    <scope>NUCLEOTIDE SEQUENCE [LARGE SCALE GENOMIC DNA]</scope>
    <source>
        <strain evidence="11">finn</strain>
    </source>
</reference>
<dbReference type="SUPFAM" id="SSF54211">
    <property type="entry name" value="Ribosomal protein S5 domain 2-like"/>
    <property type="match status" value="1"/>
</dbReference>
<dbReference type="InterPro" id="IPR015847">
    <property type="entry name" value="ExoRNase_PH_dom2"/>
</dbReference>
<dbReference type="InterPro" id="IPR036345">
    <property type="entry name" value="ExoRNase_PH_dom2_sf"/>
</dbReference>
<dbReference type="GO" id="GO:0016075">
    <property type="term" value="P:rRNA catabolic process"/>
    <property type="evidence" value="ECO:0007669"/>
    <property type="project" value="EnsemblFungi"/>
</dbReference>
<feature type="domain" description="Exoribonuclease phosphorolytic" evidence="9">
    <location>
        <begin position="156"/>
        <end position="219"/>
    </location>
</feature>
<keyword evidence="5" id="KW-0271">Exosome</keyword>
<dbReference type="GO" id="GO:0000785">
    <property type="term" value="C:chromatin"/>
    <property type="evidence" value="ECO:0007669"/>
    <property type="project" value="EnsemblFungi"/>
</dbReference>
<sequence>MSSGLDLLSPEGLRIDGRRANELRRVNCKTGILAQADGSAYIEQGNTKCLATVYGPREPSHKNLQYHDRASINVEYSIATFSTSERKQRSKMDRRFIEIANIVKQTFETAVITTLYPRSQIDIYLQILQVDGGALHTSINAATLALIDAGIPMKEYVCACSAGCVEDTPILDLNYFEENNFTPTLTVAVMPNSGKISTLVSESRLHLDKFEPVFNLAVSGCKQLHGVFDEVIRASTTELANRVMEKQKE</sequence>
<evidence type="ECO:0000256" key="4">
    <source>
        <dbReference type="ARBA" id="ARBA00022490"/>
    </source>
</evidence>
<dbReference type="GO" id="GO:0003723">
    <property type="term" value="F:RNA binding"/>
    <property type="evidence" value="ECO:0007669"/>
    <property type="project" value="TreeGrafter"/>
</dbReference>
<dbReference type="STRING" id="1754191.A0A1Y1V5R0"/>
<evidence type="ECO:0000259" key="9">
    <source>
        <dbReference type="Pfam" id="PF03725"/>
    </source>
</evidence>
<evidence type="ECO:0000256" key="5">
    <source>
        <dbReference type="ARBA" id="ARBA00022835"/>
    </source>
</evidence>
<evidence type="ECO:0000256" key="2">
    <source>
        <dbReference type="ARBA" id="ARBA00004604"/>
    </source>
</evidence>
<evidence type="ECO:0000313" key="10">
    <source>
        <dbReference type="EMBL" id="ORX46618.1"/>
    </source>
</evidence>
<dbReference type="Proteomes" id="UP000193719">
    <property type="component" value="Unassembled WGS sequence"/>
</dbReference>
<dbReference type="GO" id="GO:0034476">
    <property type="term" value="P:U5 snRNA 3'-end processing"/>
    <property type="evidence" value="ECO:0007669"/>
    <property type="project" value="EnsemblFungi"/>
</dbReference>
<name>A0A1Y1V5R0_9FUNG</name>
<evidence type="ECO:0000256" key="3">
    <source>
        <dbReference type="ARBA" id="ARBA00006678"/>
    </source>
</evidence>
<organism evidence="10 11">
    <name type="scientific">Piromyces finnis</name>
    <dbReference type="NCBI Taxonomy" id="1754191"/>
    <lineage>
        <taxon>Eukaryota</taxon>
        <taxon>Fungi</taxon>
        <taxon>Fungi incertae sedis</taxon>
        <taxon>Chytridiomycota</taxon>
        <taxon>Chytridiomycota incertae sedis</taxon>
        <taxon>Neocallimastigomycetes</taxon>
        <taxon>Neocallimastigales</taxon>
        <taxon>Neocallimastigaceae</taxon>
        <taxon>Piromyces</taxon>
    </lineage>
</organism>
<evidence type="ECO:0000259" key="8">
    <source>
        <dbReference type="Pfam" id="PF01138"/>
    </source>
</evidence>
<protein>
    <recommendedName>
        <fullName evidence="7">Ribosomal RNA-processing protein 41</fullName>
    </recommendedName>
</protein>
<dbReference type="GO" id="GO:0071038">
    <property type="term" value="P:TRAMP-dependent tRNA surveillance pathway"/>
    <property type="evidence" value="ECO:0007669"/>
    <property type="project" value="EnsemblFungi"/>
</dbReference>
<dbReference type="GO" id="GO:0034473">
    <property type="term" value="P:U1 snRNA 3'-end processing"/>
    <property type="evidence" value="ECO:0007669"/>
    <property type="project" value="EnsemblFungi"/>
</dbReference>
<dbReference type="GO" id="GO:0000467">
    <property type="term" value="P:exonucleolytic trimming to generate mature 3'-end of 5.8S rRNA from tricistronic rRNA transcript (SSU-rRNA, 5.8S rRNA, LSU-rRNA)"/>
    <property type="evidence" value="ECO:0007669"/>
    <property type="project" value="EnsemblFungi"/>
</dbReference>
<dbReference type="InterPro" id="IPR050080">
    <property type="entry name" value="RNase_PH"/>
</dbReference>
<dbReference type="PANTHER" id="PTHR11953:SF0">
    <property type="entry name" value="EXOSOME COMPLEX COMPONENT RRP41"/>
    <property type="match status" value="1"/>
</dbReference>
<dbReference type="GO" id="GO:0071031">
    <property type="term" value="P:nuclear mRNA surveillance of mRNA 3'-end processing"/>
    <property type="evidence" value="ECO:0007669"/>
    <property type="project" value="EnsemblFungi"/>
</dbReference>
<dbReference type="GO" id="GO:0005730">
    <property type="term" value="C:nucleolus"/>
    <property type="evidence" value="ECO:0007669"/>
    <property type="project" value="UniProtKB-SubCell"/>
</dbReference>
<dbReference type="Gene3D" id="3.30.230.70">
    <property type="entry name" value="GHMP Kinase, N-terminal domain"/>
    <property type="match status" value="1"/>
</dbReference>
<dbReference type="InterPro" id="IPR020568">
    <property type="entry name" value="Ribosomal_Su5_D2-typ_SF"/>
</dbReference>
<feature type="domain" description="Exoribonuclease phosphorolytic" evidence="8">
    <location>
        <begin position="22"/>
        <end position="152"/>
    </location>
</feature>
<keyword evidence="4" id="KW-0963">Cytoplasm</keyword>
<reference evidence="10 11" key="2">
    <citation type="submission" date="2016-08" db="EMBL/GenBank/DDBJ databases">
        <title>Pervasive Adenine N6-methylation of Active Genes in Fungi.</title>
        <authorList>
            <consortium name="DOE Joint Genome Institute"/>
            <person name="Mondo S.J."/>
            <person name="Dannebaum R.O."/>
            <person name="Kuo R.C."/>
            <person name="Labutti K."/>
            <person name="Haridas S."/>
            <person name="Kuo A."/>
            <person name="Salamov A."/>
            <person name="Ahrendt S.R."/>
            <person name="Lipzen A."/>
            <person name="Sullivan W."/>
            <person name="Andreopoulos W.B."/>
            <person name="Clum A."/>
            <person name="Lindquist E."/>
            <person name="Daum C."/>
            <person name="Ramamoorthy G.K."/>
            <person name="Gryganskyi A."/>
            <person name="Culley D."/>
            <person name="Magnuson J.K."/>
            <person name="James T.Y."/>
            <person name="O'Malley M.A."/>
            <person name="Stajich J.E."/>
            <person name="Spatafora J.W."/>
            <person name="Visel A."/>
            <person name="Grigoriev I.V."/>
        </authorList>
    </citation>
    <scope>NUCLEOTIDE SEQUENCE [LARGE SCALE GENOMIC DNA]</scope>
    <source>
        <strain evidence="11">finn</strain>
    </source>
</reference>
<dbReference type="CDD" id="cd11370">
    <property type="entry name" value="RNase_PH_RRP41"/>
    <property type="match status" value="1"/>
</dbReference>
<dbReference type="Pfam" id="PF03725">
    <property type="entry name" value="RNase_PH_C"/>
    <property type="match status" value="1"/>
</dbReference>
<evidence type="ECO:0000256" key="6">
    <source>
        <dbReference type="ARBA" id="ARBA00063066"/>
    </source>
</evidence>
<dbReference type="GO" id="GO:0000177">
    <property type="term" value="C:cytoplasmic exosome (RNase complex)"/>
    <property type="evidence" value="ECO:0007669"/>
    <property type="project" value="EnsemblFungi"/>
</dbReference>
<dbReference type="PANTHER" id="PTHR11953">
    <property type="entry name" value="EXOSOME COMPLEX COMPONENT"/>
    <property type="match status" value="1"/>
</dbReference>
<evidence type="ECO:0000313" key="11">
    <source>
        <dbReference type="Proteomes" id="UP000193719"/>
    </source>
</evidence>
<dbReference type="AlphaFoldDB" id="A0A1Y1V5R0"/>
<proteinExistence type="inferred from homology"/>